<dbReference type="EMBL" id="GGEC01066243">
    <property type="protein sequence ID" value="MBX46727.1"/>
    <property type="molecule type" value="Transcribed_RNA"/>
</dbReference>
<dbReference type="AlphaFoldDB" id="A0A2P2NW29"/>
<protein>
    <submittedName>
        <fullName evidence="1">Uncharacterized protein</fullName>
    </submittedName>
</protein>
<accession>A0A2P2NW29</accession>
<proteinExistence type="predicted"/>
<organism evidence="1">
    <name type="scientific">Rhizophora mucronata</name>
    <name type="common">Asiatic mangrove</name>
    <dbReference type="NCBI Taxonomy" id="61149"/>
    <lineage>
        <taxon>Eukaryota</taxon>
        <taxon>Viridiplantae</taxon>
        <taxon>Streptophyta</taxon>
        <taxon>Embryophyta</taxon>
        <taxon>Tracheophyta</taxon>
        <taxon>Spermatophyta</taxon>
        <taxon>Magnoliopsida</taxon>
        <taxon>eudicotyledons</taxon>
        <taxon>Gunneridae</taxon>
        <taxon>Pentapetalae</taxon>
        <taxon>rosids</taxon>
        <taxon>fabids</taxon>
        <taxon>Malpighiales</taxon>
        <taxon>Rhizophoraceae</taxon>
        <taxon>Rhizophora</taxon>
    </lineage>
</organism>
<sequence length="33" mass="3661">MQPLIITLGLSLSPNRTPLPANIPKTNCIRMEK</sequence>
<reference evidence="1" key="1">
    <citation type="submission" date="2018-02" db="EMBL/GenBank/DDBJ databases">
        <title>Rhizophora mucronata_Transcriptome.</title>
        <authorList>
            <person name="Meera S.P."/>
            <person name="Sreeshan A."/>
            <person name="Augustine A."/>
        </authorList>
    </citation>
    <scope>NUCLEOTIDE SEQUENCE</scope>
    <source>
        <tissue evidence="1">Leaf</tissue>
    </source>
</reference>
<evidence type="ECO:0000313" key="1">
    <source>
        <dbReference type="EMBL" id="MBX46727.1"/>
    </source>
</evidence>
<name>A0A2P2NW29_RHIMU</name>